<feature type="domain" description="Alkyl hydroperoxide reductase subunit C/ Thiol specific antioxidant" evidence="4">
    <location>
        <begin position="51"/>
        <end position="149"/>
    </location>
</feature>
<dbReference type="InterPro" id="IPR038165">
    <property type="entry name" value="FlgT_C_sf"/>
</dbReference>
<dbReference type="Gene3D" id="3.40.50.10610">
    <property type="entry name" value="ABC-type transport auxiliary lipoprotein component"/>
    <property type="match status" value="1"/>
</dbReference>
<organism evidence="6 7">
    <name type="scientific">Candidatus Manganitrophus noduliformans</name>
    <dbReference type="NCBI Taxonomy" id="2606439"/>
    <lineage>
        <taxon>Bacteria</taxon>
        <taxon>Pseudomonadati</taxon>
        <taxon>Nitrospirota</taxon>
        <taxon>Nitrospiria</taxon>
        <taxon>Candidatus Troglogloeales</taxon>
        <taxon>Candidatus Manganitrophaceae</taxon>
        <taxon>Candidatus Manganitrophus</taxon>
    </lineage>
</organism>
<dbReference type="Proteomes" id="UP000534783">
    <property type="component" value="Unassembled WGS sequence"/>
</dbReference>
<dbReference type="GO" id="GO:0016491">
    <property type="term" value="F:oxidoreductase activity"/>
    <property type="evidence" value="ECO:0007669"/>
    <property type="project" value="InterPro"/>
</dbReference>
<dbReference type="EMBL" id="VTOW01000001">
    <property type="protein sequence ID" value="NKE70744.1"/>
    <property type="molecule type" value="Genomic_DNA"/>
</dbReference>
<dbReference type="InterPro" id="IPR051012">
    <property type="entry name" value="CellSynth/LPSAsmb/PSIAsmb"/>
</dbReference>
<keyword evidence="7" id="KW-1185">Reference proteome</keyword>
<dbReference type="Pfam" id="PF16538">
    <property type="entry name" value="FlgT_C"/>
    <property type="match status" value="1"/>
</dbReference>
<dbReference type="GO" id="GO:0030288">
    <property type="term" value="C:outer membrane-bounded periplasmic space"/>
    <property type="evidence" value="ECO:0007669"/>
    <property type="project" value="InterPro"/>
</dbReference>
<dbReference type="Gene3D" id="1.25.40.10">
    <property type="entry name" value="Tetratricopeptide repeat domain"/>
    <property type="match status" value="1"/>
</dbReference>
<dbReference type="Pfam" id="PF03783">
    <property type="entry name" value="CsgG"/>
    <property type="match status" value="1"/>
</dbReference>
<dbReference type="CDD" id="cd02966">
    <property type="entry name" value="TlpA_like_family"/>
    <property type="match status" value="1"/>
</dbReference>
<dbReference type="InterPro" id="IPR019734">
    <property type="entry name" value="TPR_rpt"/>
</dbReference>
<sequence length="654" mass="71087">MKTMSRPGKKSGHRKRVVWGMVAALFLFLIGTVGTAEAALKKGETAPGFAALESVKKKPMVLVYFFKLGSKPAREGLDHLKGLYAQYEKAGIAILAVTQDNAKTLDPYLKQHPLPFPVVRDDGKVFGAYEVKVILPTTYILGPGGRITDVLEGGGPSSARFITTVAQRGLQAKKTTLAKALFESALKSNPKDAQAAAGLGHVFLKEGKLDRAESEFSKIAQLKSPEAILGKEGLAEVHLQKGETDKALSIAEAVEKEDPNNGLVHLVKGNVLAMQGNQQEALTEFTRAAEGKLSSDWQRATAFNNAGRIHSEQGQYAMAEKMYQEAVVHNPYSPEILANRGVLYEKQGQPQKALALYQEALSVDPEDEIAKHLMKRMEQHLAFKEDMERQKRVDGLVADLAERFKKGKVSEVPPTDPWSSKPMTVAFLGMKRVGGGLLREGMTELLQAEMTQRLSAGGRVAVVEREMLDKLLTELNLGSSELADPETALKLGKLLSARLIVTGSLVQIPEGVRLSLRLVDPETSAIKITHADEMGPQKNLLALADQTAQALGKKIKEQYPLKGKIASVEEGNQVIINLGARHGIQPGTRLKIIDEGEAIVVDGKTIGHKKKRVGLLEIVEVEEGLSYGKLTERTSAVQKDQKVLEEVGGNETAF</sequence>
<feature type="repeat" description="TPR" evidence="3">
    <location>
        <begin position="334"/>
        <end position="367"/>
    </location>
</feature>
<dbReference type="RefSeq" id="WP_168058979.1">
    <property type="nucleotide sequence ID" value="NZ_VTOW01000001.1"/>
</dbReference>
<dbReference type="GO" id="GO:0016209">
    <property type="term" value="F:antioxidant activity"/>
    <property type="evidence" value="ECO:0007669"/>
    <property type="project" value="InterPro"/>
</dbReference>
<dbReference type="AlphaFoldDB" id="A0A7X6DPA1"/>
<dbReference type="InterPro" id="IPR005534">
    <property type="entry name" value="Curli_assmbl/transp-comp_CsgG"/>
</dbReference>
<dbReference type="PANTHER" id="PTHR45586:SF1">
    <property type="entry name" value="LIPOPOLYSACCHARIDE ASSEMBLY PROTEIN B"/>
    <property type="match status" value="1"/>
</dbReference>
<dbReference type="SMART" id="SM00028">
    <property type="entry name" value="TPR"/>
    <property type="match status" value="4"/>
</dbReference>
<dbReference type="InterPro" id="IPR036249">
    <property type="entry name" value="Thioredoxin-like_sf"/>
</dbReference>
<evidence type="ECO:0000313" key="6">
    <source>
        <dbReference type="EMBL" id="NKE70744.1"/>
    </source>
</evidence>
<protein>
    <submittedName>
        <fullName evidence="6">Tetratricopeptide repeat protein</fullName>
    </submittedName>
</protein>
<dbReference type="InterPro" id="IPR032388">
    <property type="entry name" value="FlgT_C"/>
</dbReference>
<name>A0A7X6DPA1_9BACT</name>
<dbReference type="Pfam" id="PF13424">
    <property type="entry name" value="TPR_12"/>
    <property type="match status" value="1"/>
</dbReference>
<evidence type="ECO:0000256" key="1">
    <source>
        <dbReference type="ARBA" id="ARBA00022737"/>
    </source>
</evidence>
<dbReference type="InterPro" id="IPR011990">
    <property type="entry name" value="TPR-like_helical_dom_sf"/>
</dbReference>
<dbReference type="InterPro" id="IPR000866">
    <property type="entry name" value="AhpC/TSA"/>
</dbReference>
<dbReference type="SUPFAM" id="SSF52833">
    <property type="entry name" value="Thioredoxin-like"/>
    <property type="match status" value="1"/>
</dbReference>
<dbReference type="Gene3D" id="3.40.30.10">
    <property type="entry name" value="Glutaredoxin"/>
    <property type="match status" value="1"/>
</dbReference>
<accession>A0A7X6DPA1</accession>
<dbReference type="Gene3D" id="2.40.10.410">
    <property type="entry name" value="FlgT, C-terminal domain"/>
    <property type="match status" value="1"/>
</dbReference>
<proteinExistence type="predicted"/>
<keyword evidence="1" id="KW-0677">Repeat</keyword>
<feature type="repeat" description="TPR" evidence="3">
    <location>
        <begin position="193"/>
        <end position="226"/>
    </location>
</feature>
<dbReference type="PROSITE" id="PS50293">
    <property type="entry name" value="TPR_REGION"/>
    <property type="match status" value="1"/>
</dbReference>
<dbReference type="Pfam" id="PF00578">
    <property type="entry name" value="AhpC-TSA"/>
    <property type="match status" value="1"/>
</dbReference>
<keyword evidence="2 3" id="KW-0802">TPR repeat</keyword>
<evidence type="ECO:0000259" key="4">
    <source>
        <dbReference type="Pfam" id="PF00578"/>
    </source>
</evidence>
<gene>
    <name evidence="6" type="ORF">MNODULE_08335</name>
</gene>
<dbReference type="PROSITE" id="PS50005">
    <property type="entry name" value="TPR"/>
    <property type="match status" value="3"/>
</dbReference>
<feature type="domain" description="Flagellar assembly protein T C-terminal" evidence="5">
    <location>
        <begin position="571"/>
        <end position="634"/>
    </location>
</feature>
<evidence type="ECO:0000256" key="3">
    <source>
        <dbReference type="PROSITE-ProRule" id="PRU00339"/>
    </source>
</evidence>
<dbReference type="PANTHER" id="PTHR45586">
    <property type="entry name" value="TPR REPEAT-CONTAINING PROTEIN PA4667"/>
    <property type="match status" value="1"/>
</dbReference>
<dbReference type="Pfam" id="PF00515">
    <property type="entry name" value="TPR_1"/>
    <property type="match status" value="1"/>
</dbReference>
<comment type="caution">
    <text evidence="6">The sequence shown here is derived from an EMBL/GenBank/DDBJ whole genome shotgun (WGS) entry which is preliminary data.</text>
</comment>
<reference evidence="6 7" key="1">
    <citation type="journal article" date="2020" name="Nature">
        <title>Bacterial chemolithoautotrophy via manganese oxidation.</title>
        <authorList>
            <person name="Yu H."/>
            <person name="Leadbetter J.R."/>
        </authorList>
    </citation>
    <scope>NUCLEOTIDE SEQUENCE [LARGE SCALE GENOMIC DNA]</scope>
    <source>
        <strain evidence="6 7">Mn-1</strain>
    </source>
</reference>
<feature type="repeat" description="TPR" evidence="3">
    <location>
        <begin position="300"/>
        <end position="333"/>
    </location>
</feature>
<evidence type="ECO:0000259" key="5">
    <source>
        <dbReference type="Pfam" id="PF16538"/>
    </source>
</evidence>
<evidence type="ECO:0000313" key="7">
    <source>
        <dbReference type="Proteomes" id="UP000534783"/>
    </source>
</evidence>
<evidence type="ECO:0000256" key="2">
    <source>
        <dbReference type="ARBA" id="ARBA00022803"/>
    </source>
</evidence>
<dbReference type="Pfam" id="PF14559">
    <property type="entry name" value="TPR_19"/>
    <property type="match status" value="1"/>
</dbReference>
<dbReference type="SUPFAM" id="SSF48452">
    <property type="entry name" value="TPR-like"/>
    <property type="match status" value="1"/>
</dbReference>